<evidence type="ECO:0000256" key="1">
    <source>
        <dbReference type="ARBA" id="ARBA00022723"/>
    </source>
</evidence>
<name>A0AAN7GZD5_9MYRT</name>
<dbReference type="SMART" id="SM00356">
    <property type="entry name" value="ZnF_C3H1"/>
    <property type="match status" value="4"/>
</dbReference>
<dbReference type="Gene3D" id="2.30.30.1190">
    <property type="match status" value="2"/>
</dbReference>
<keyword evidence="10" id="KW-1185">Reference proteome</keyword>
<evidence type="ECO:0000256" key="3">
    <source>
        <dbReference type="ARBA" id="ARBA00022833"/>
    </source>
</evidence>
<evidence type="ECO:0000256" key="7">
    <source>
        <dbReference type="SAM" id="Phobius"/>
    </source>
</evidence>
<dbReference type="Gene3D" id="4.10.1000.10">
    <property type="entry name" value="Zinc finger, CCCH-type"/>
    <property type="match status" value="1"/>
</dbReference>
<dbReference type="PANTHER" id="PTHR12506:SF20">
    <property type="entry name" value="ZINC FINGER CCCH DOMAIN-CONTAINING PROTEIN 67"/>
    <property type="match status" value="1"/>
</dbReference>
<feature type="domain" description="C3H1-type" evidence="8">
    <location>
        <begin position="361"/>
        <end position="389"/>
    </location>
</feature>
<dbReference type="EMBL" id="JAXIOK010000020">
    <property type="protein sequence ID" value="KAK4747314.1"/>
    <property type="molecule type" value="Genomic_DNA"/>
</dbReference>
<feature type="domain" description="C3H1-type" evidence="8">
    <location>
        <begin position="220"/>
        <end position="248"/>
    </location>
</feature>
<dbReference type="InterPro" id="IPR036855">
    <property type="entry name" value="Znf_CCCH_sf"/>
</dbReference>
<feature type="zinc finger region" description="C3H1-type" evidence="5">
    <location>
        <begin position="220"/>
        <end position="248"/>
    </location>
</feature>
<gene>
    <name evidence="9" type="ORF">SAY87_026351</name>
</gene>
<evidence type="ECO:0000313" key="9">
    <source>
        <dbReference type="EMBL" id="KAK4747314.1"/>
    </source>
</evidence>
<feature type="transmembrane region" description="Helical" evidence="7">
    <location>
        <begin position="431"/>
        <end position="453"/>
    </location>
</feature>
<feature type="zinc finger region" description="C3H1-type" evidence="5">
    <location>
        <begin position="361"/>
        <end position="389"/>
    </location>
</feature>
<dbReference type="InterPro" id="IPR000571">
    <property type="entry name" value="Znf_CCCH"/>
</dbReference>
<feature type="region of interest" description="Disordered" evidence="6">
    <location>
        <begin position="252"/>
        <end position="286"/>
    </location>
</feature>
<feature type="domain" description="C3H1-type" evidence="8">
    <location>
        <begin position="126"/>
        <end position="154"/>
    </location>
</feature>
<feature type="compositionally biased region" description="Polar residues" evidence="6">
    <location>
        <begin position="1"/>
        <end position="13"/>
    </location>
</feature>
<keyword evidence="7" id="KW-0812">Transmembrane</keyword>
<feature type="zinc finger region" description="C3H1-type" evidence="5">
    <location>
        <begin position="126"/>
        <end position="154"/>
    </location>
</feature>
<evidence type="ECO:0000256" key="5">
    <source>
        <dbReference type="PROSITE-ProRule" id="PRU00723"/>
    </source>
</evidence>
<dbReference type="Proteomes" id="UP001345219">
    <property type="component" value="Chromosome 20"/>
</dbReference>
<dbReference type="InterPro" id="IPR050974">
    <property type="entry name" value="Plant_ZF_CCCH"/>
</dbReference>
<evidence type="ECO:0000313" key="10">
    <source>
        <dbReference type="Proteomes" id="UP001345219"/>
    </source>
</evidence>
<dbReference type="AlphaFoldDB" id="A0AAN7GZD5"/>
<dbReference type="PANTHER" id="PTHR12506">
    <property type="entry name" value="PROTEIN PHOSPHATASE RELATED"/>
    <property type="match status" value="1"/>
</dbReference>
<dbReference type="GO" id="GO:0003677">
    <property type="term" value="F:DNA binding"/>
    <property type="evidence" value="ECO:0007669"/>
    <property type="project" value="UniProtKB-KW"/>
</dbReference>
<feature type="zinc finger region" description="C3H1-type" evidence="5">
    <location>
        <begin position="173"/>
        <end position="201"/>
    </location>
</feature>
<keyword evidence="4" id="KW-0238">DNA-binding</keyword>
<comment type="caution">
    <text evidence="9">The sequence shown here is derived from an EMBL/GenBank/DDBJ whole genome shotgun (WGS) entry which is preliminary data.</text>
</comment>
<dbReference type="Pfam" id="PF00642">
    <property type="entry name" value="zf-CCCH"/>
    <property type="match status" value="4"/>
</dbReference>
<evidence type="ECO:0000256" key="6">
    <source>
        <dbReference type="SAM" id="MobiDB-lite"/>
    </source>
</evidence>
<keyword evidence="7" id="KW-1133">Transmembrane helix</keyword>
<keyword evidence="2 5" id="KW-0863">Zinc-finger</keyword>
<sequence length="472" mass="52079">MASSEPSSVTEGSTSEKLEVDMPSSPHLQHEAFDPDREVENSISEELLQLVLRESEAARLPQEGGGSGWEEEGGGEAYSHGGFDDWSGWEDDQGGGGAAGVYDSGEGRDSDWESGACSVRYSFPVRPGAEDCSYYMRTGTCKFGSLCKFNHPVRGRNPAARERINDREEHNDKVGLIECKYYLRTGGCRYGKACKFNHPRTKPLGASPLMELNFLGLPIRPGEKECPYYMRNGSCKYAANCKFNHPDPTGSGLGGEAGDHLSGYGNGTSSSLKAPPQSLASWSPSPRTLNEAASFVPAVYSPPFGGVAPHKAEWSTYQIPVYQPERGMLPTQAYMGNNPGNGAAAYNNDKNQMIIDEFPERPGQPDCTFFLKTGDCKFKSNCKYHHPKNRIPISPVVPLSDKGLPLRPVSLTYIVQVCHTNLFTEHFYSDFSLWLGFFFFTISSFYSMIVVQLRGTSIIAIFRWLQSSYMDK</sequence>
<dbReference type="SUPFAM" id="SSF90229">
    <property type="entry name" value="CCCH zinc finger"/>
    <property type="match status" value="4"/>
</dbReference>
<reference evidence="9 10" key="1">
    <citation type="journal article" date="2023" name="Hortic Res">
        <title>Pangenome of water caltrop reveals structural variations and asymmetric subgenome divergence after allopolyploidization.</title>
        <authorList>
            <person name="Zhang X."/>
            <person name="Chen Y."/>
            <person name="Wang L."/>
            <person name="Yuan Y."/>
            <person name="Fang M."/>
            <person name="Shi L."/>
            <person name="Lu R."/>
            <person name="Comes H.P."/>
            <person name="Ma Y."/>
            <person name="Chen Y."/>
            <person name="Huang G."/>
            <person name="Zhou Y."/>
            <person name="Zheng Z."/>
            <person name="Qiu Y."/>
        </authorList>
    </citation>
    <scope>NUCLEOTIDE SEQUENCE [LARGE SCALE GENOMIC DNA]</scope>
    <source>
        <tissue evidence="9">Roots</tissue>
    </source>
</reference>
<protein>
    <recommendedName>
        <fullName evidence="8">C3H1-type domain-containing protein</fullName>
    </recommendedName>
</protein>
<keyword evidence="7" id="KW-0472">Membrane</keyword>
<feature type="region of interest" description="Disordered" evidence="6">
    <location>
        <begin position="54"/>
        <end position="112"/>
    </location>
</feature>
<evidence type="ECO:0000259" key="8">
    <source>
        <dbReference type="PROSITE" id="PS50103"/>
    </source>
</evidence>
<feature type="domain" description="C3H1-type" evidence="8">
    <location>
        <begin position="173"/>
        <end position="201"/>
    </location>
</feature>
<keyword evidence="3 5" id="KW-0862">Zinc</keyword>
<proteinExistence type="predicted"/>
<dbReference type="GO" id="GO:0003729">
    <property type="term" value="F:mRNA binding"/>
    <property type="evidence" value="ECO:0007669"/>
    <property type="project" value="TreeGrafter"/>
</dbReference>
<accession>A0AAN7GZD5</accession>
<keyword evidence="1 5" id="KW-0479">Metal-binding</keyword>
<organism evidence="9 10">
    <name type="scientific">Trapa incisa</name>
    <dbReference type="NCBI Taxonomy" id="236973"/>
    <lineage>
        <taxon>Eukaryota</taxon>
        <taxon>Viridiplantae</taxon>
        <taxon>Streptophyta</taxon>
        <taxon>Embryophyta</taxon>
        <taxon>Tracheophyta</taxon>
        <taxon>Spermatophyta</taxon>
        <taxon>Magnoliopsida</taxon>
        <taxon>eudicotyledons</taxon>
        <taxon>Gunneridae</taxon>
        <taxon>Pentapetalae</taxon>
        <taxon>rosids</taxon>
        <taxon>malvids</taxon>
        <taxon>Myrtales</taxon>
        <taxon>Lythraceae</taxon>
        <taxon>Trapa</taxon>
    </lineage>
</organism>
<dbReference type="GO" id="GO:0008270">
    <property type="term" value="F:zinc ion binding"/>
    <property type="evidence" value="ECO:0007669"/>
    <property type="project" value="UniProtKB-KW"/>
</dbReference>
<feature type="compositionally biased region" description="Basic and acidic residues" evidence="6">
    <location>
        <begin position="28"/>
        <end position="40"/>
    </location>
</feature>
<feature type="region of interest" description="Disordered" evidence="6">
    <location>
        <begin position="1"/>
        <end position="41"/>
    </location>
</feature>
<dbReference type="PROSITE" id="PS50103">
    <property type="entry name" value="ZF_C3H1"/>
    <property type="match status" value="4"/>
</dbReference>
<evidence type="ECO:0000256" key="2">
    <source>
        <dbReference type="ARBA" id="ARBA00022771"/>
    </source>
</evidence>
<feature type="compositionally biased region" description="Polar residues" evidence="6">
    <location>
        <begin position="267"/>
        <end position="286"/>
    </location>
</feature>
<evidence type="ECO:0000256" key="4">
    <source>
        <dbReference type="ARBA" id="ARBA00023125"/>
    </source>
</evidence>